<feature type="region of interest" description="Disordered" evidence="1">
    <location>
        <begin position="45"/>
        <end position="107"/>
    </location>
</feature>
<gene>
    <name evidence="2" type="ORF">POPTR_006G162800</name>
</gene>
<evidence type="ECO:0000313" key="2">
    <source>
        <dbReference type="EMBL" id="PNT32015.1"/>
    </source>
</evidence>
<protein>
    <submittedName>
        <fullName evidence="2">Uncharacterized protein</fullName>
    </submittedName>
</protein>
<dbReference type="InParanoid" id="A0A2K2A3A1"/>
<evidence type="ECO:0000313" key="3">
    <source>
        <dbReference type="Proteomes" id="UP000006729"/>
    </source>
</evidence>
<feature type="compositionally biased region" description="Polar residues" evidence="1">
    <location>
        <begin position="52"/>
        <end position="78"/>
    </location>
</feature>
<dbReference type="EMBL" id="CM009295">
    <property type="protein sequence ID" value="PNT32015.1"/>
    <property type="molecule type" value="Genomic_DNA"/>
</dbReference>
<dbReference type="Proteomes" id="UP000006729">
    <property type="component" value="Chromosome 6"/>
</dbReference>
<proteinExistence type="predicted"/>
<keyword evidence="3" id="KW-1185">Reference proteome</keyword>
<sequence length="107" mass="11600">MVMVSINQPHLKDHRTKSQPKMGQCFFFVPNLGLGHDMLVPNSKLGKGTFAPSPTTGQERVPPNSTLDHGTSAPNPTMGQGCVPAQPPIESATQPPQLHVGRWRVRP</sequence>
<organism evidence="2 3">
    <name type="scientific">Populus trichocarpa</name>
    <name type="common">Western balsam poplar</name>
    <name type="synonym">Populus balsamifera subsp. trichocarpa</name>
    <dbReference type="NCBI Taxonomy" id="3694"/>
    <lineage>
        <taxon>Eukaryota</taxon>
        <taxon>Viridiplantae</taxon>
        <taxon>Streptophyta</taxon>
        <taxon>Embryophyta</taxon>
        <taxon>Tracheophyta</taxon>
        <taxon>Spermatophyta</taxon>
        <taxon>Magnoliopsida</taxon>
        <taxon>eudicotyledons</taxon>
        <taxon>Gunneridae</taxon>
        <taxon>Pentapetalae</taxon>
        <taxon>rosids</taxon>
        <taxon>fabids</taxon>
        <taxon>Malpighiales</taxon>
        <taxon>Salicaceae</taxon>
        <taxon>Saliceae</taxon>
        <taxon>Populus</taxon>
    </lineage>
</organism>
<accession>A0A2K2A3A1</accession>
<evidence type="ECO:0000256" key="1">
    <source>
        <dbReference type="SAM" id="MobiDB-lite"/>
    </source>
</evidence>
<dbReference type="AlphaFoldDB" id="A0A2K2A3A1"/>
<name>A0A2K2A3A1_POPTR</name>
<reference evidence="2 3" key="1">
    <citation type="journal article" date="2006" name="Science">
        <title>The genome of black cottonwood, Populus trichocarpa (Torr. &amp; Gray).</title>
        <authorList>
            <person name="Tuskan G.A."/>
            <person name="Difazio S."/>
            <person name="Jansson S."/>
            <person name="Bohlmann J."/>
            <person name="Grigoriev I."/>
            <person name="Hellsten U."/>
            <person name="Putnam N."/>
            <person name="Ralph S."/>
            <person name="Rombauts S."/>
            <person name="Salamov A."/>
            <person name="Schein J."/>
            <person name="Sterck L."/>
            <person name="Aerts A."/>
            <person name="Bhalerao R.R."/>
            <person name="Bhalerao R.P."/>
            <person name="Blaudez D."/>
            <person name="Boerjan W."/>
            <person name="Brun A."/>
            <person name="Brunner A."/>
            <person name="Busov V."/>
            <person name="Campbell M."/>
            <person name="Carlson J."/>
            <person name="Chalot M."/>
            <person name="Chapman J."/>
            <person name="Chen G.L."/>
            <person name="Cooper D."/>
            <person name="Coutinho P.M."/>
            <person name="Couturier J."/>
            <person name="Covert S."/>
            <person name="Cronk Q."/>
            <person name="Cunningham R."/>
            <person name="Davis J."/>
            <person name="Degroeve S."/>
            <person name="Dejardin A."/>
            <person name="Depamphilis C."/>
            <person name="Detter J."/>
            <person name="Dirks B."/>
            <person name="Dubchak I."/>
            <person name="Duplessis S."/>
            <person name="Ehlting J."/>
            <person name="Ellis B."/>
            <person name="Gendler K."/>
            <person name="Goodstein D."/>
            <person name="Gribskov M."/>
            <person name="Grimwood J."/>
            <person name="Groover A."/>
            <person name="Gunter L."/>
            <person name="Hamberger B."/>
            <person name="Heinze B."/>
            <person name="Helariutta Y."/>
            <person name="Henrissat B."/>
            <person name="Holligan D."/>
            <person name="Holt R."/>
            <person name="Huang W."/>
            <person name="Islam-Faridi N."/>
            <person name="Jones S."/>
            <person name="Jones-Rhoades M."/>
            <person name="Jorgensen R."/>
            <person name="Joshi C."/>
            <person name="Kangasjarvi J."/>
            <person name="Karlsson J."/>
            <person name="Kelleher C."/>
            <person name="Kirkpatrick R."/>
            <person name="Kirst M."/>
            <person name="Kohler A."/>
            <person name="Kalluri U."/>
            <person name="Larimer F."/>
            <person name="Leebens-Mack J."/>
            <person name="Leple J.C."/>
            <person name="Locascio P."/>
            <person name="Lou Y."/>
            <person name="Lucas S."/>
            <person name="Martin F."/>
            <person name="Montanini B."/>
            <person name="Napoli C."/>
            <person name="Nelson D.R."/>
            <person name="Nelson C."/>
            <person name="Nieminen K."/>
            <person name="Nilsson O."/>
            <person name="Pereda V."/>
            <person name="Peter G."/>
            <person name="Philippe R."/>
            <person name="Pilate G."/>
            <person name="Poliakov A."/>
            <person name="Razumovskaya J."/>
            <person name="Richardson P."/>
            <person name="Rinaldi C."/>
            <person name="Ritland K."/>
            <person name="Rouze P."/>
            <person name="Ryaboy D."/>
            <person name="Schmutz J."/>
            <person name="Schrader J."/>
            <person name="Segerman B."/>
            <person name="Shin H."/>
            <person name="Siddiqui A."/>
            <person name="Sterky F."/>
            <person name="Terry A."/>
            <person name="Tsai C.J."/>
            <person name="Uberbacher E."/>
            <person name="Unneberg P."/>
            <person name="Vahala J."/>
            <person name="Wall K."/>
            <person name="Wessler S."/>
            <person name="Yang G."/>
            <person name="Yin T."/>
            <person name="Douglas C."/>
            <person name="Marra M."/>
            <person name="Sandberg G."/>
            <person name="Van de Peer Y."/>
            <person name="Rokhsar D."/>
        </authorList>
    </citation>
    <scope>NUCLEOTIDE SEQUENCE [LARGE SCALE GENOMIC DNA]</scope>
    <source>
        <strain evidence="3">cv. Nisqually</strain>
    </source>
</reference>